<reference evidence="2" key="1">
    <citation type="submission" date="2013-11" db="EMBL/GenBank/DDBJ databases">
        <title>Genome sequence of the fusiform rust pathogen reveals effectors for host alternation and coevolution with pine.</title>
        <authorList>
            <consortium name="DOE Joint Genome Institute"/>
            <person name="Smith K."/>
            <person name="Pendleton A."/>
            <person name="Kubisiak T."/>
            <person name="Anderson C."/>
            <person name="Salamov A."/>
            <person name="Aerts A."/>
            <person name="Riley R."/>
            <person name="Clum A."/>
            <person name="Lindquist E."/>
            <person name="Ence D."/>
            <person name="Campbell M."/>
            <person name="Kronenberg Z."/>
            <person name="Feau N."/>
            <person name="Dhillon B."/>
            <person name="Hamelin R."/>
            <person name="Burleigh J."/>
            <person name="Smith J."/>
            <person name="Yandell M."/>
            <person name="Nelson C."/>
            <person name="Grigoriev I."/>
            <person name="Davis J."/>
        </authorList>
    </citation>
    <scope>NUCLEOTIDE SEQUENCE</scope>
    <source>
        <strain evidence="2">G11</strain>
    </source>
</reference>
<evidence type="ECO:0000256" key="1">
    <source>
        <dbReference type="SAM" id="MobiDB-lite"/>
    </source>
</evidence>
<name>A0A9P6NG51_9BASI</name>
<comment type="caution">
    <text evidence="2">The sequence shown here is derived from an EMBL/GenBank/DDBJ whole genome shotgun (WGS) entry which is preliminary data.</text>
</comment>
<evidence type="ECO:0000313" key="3">
    <source>
        <dbReference type="Proteomes" id="UP000886653"/>
    </source>
</evidence>
<feature type="compositionally biased region" description="Basic and acidic residues" evidence="1">
    <location>
        <begin position="300"/>
        <end position="311"/>
    </location>
</feature>
<organism evidence="2 3">
    <name type="scientific">Cronartium quercuum f. sp. fusiforme G11</name>
    <dbReference type="NCBI Taxonomy" id="708437"/>
    <lineage>
        <taxon>Eukaryota</taxon>
        <taxon>Fungi</taxon>
        <taxon>Dikarya</taxon>
        <taxon>Basidiomycota</taxon>
        <taxon>Pucciniomycotina</taxon>
        <taxon>Pucciniomycetes</taxon>
        <taxon>Pucciniales</taxon>
        <taxon>Coleosporiaceae</taxon>
        <taxon>Cronartium</taxon>
    </lineage>
</organism>
<feature type="region of interest" description="Disordered" evidence="1">
    <location>
        <begin position="292"/>
        <end position="322"/>
    </location>
</feature>
<dbReference type="AlphaFoldDB" id="A0A9P6NG51"/>
<feature type="compositionally biased region" description="Polar residues" evidence="1">
    <location>
        <begin position="341"/>
        <end position="354"/>
    </location>
</feature>
<proteinExistence type="predicted"/>
<protein>
    <submittedName>
        <fullName evidence="2">Uncharacterized protein</fullName>
    </submittedName>
</protein>
<accession>A0A9P6NG51</accession>
<gene>
    <name evidence="2" type="ORF">CROQUDRAFT_657605</name>
</gene>
<evidence type="ECO:0000313" key="2">
    <source>
        <dbReference type="EMBL" id="KAG0146280.1"/>
    </source>
</evidence>
<feature type="region of interest" description="Disordered" evidence="1">
    <location>
        <begin position="341"/>
        <end position="375"/>
    </location>
</feature>
<dbReference type="EMBL" id="MU167263">
    <property type="protein sequence ID" value="KAG0146280.1"/>
    <property type="molecule type" value="Genomic_DNA"/>
</dbReference>
<keyword evidence="3" id="KW-1185">Reference proteome</keyword>
<dbReference type="Proteomes" id="UP000886653">
    <property type="component" value="Unassembled WGS sequence"/>
</dbReference>
<sequence length="375" mass="40902">MSAPLGNTNEDFQVVLQKSVFKAPIETATGSAGQLSPSTYPRQLILNVIVSLSLPSNASLADCEVLPTPDHLLWLEVSLKHLRTTIAPCATLGSSLMTVLLDVLREYVRDGFLCFEDFREQISAEGSKEYSNVETKISHLDDTTELKLASGKPIARLGRARLNFTFSGSTLSNVEGLLAASPLGRPLRAALETVVSRLLGRGFLKRWPLVFNRVWREKIINSWRFQASVANSLKQIASRSRNRILLTELSALRKDPATQTIEEAIAQLLSTLHKTIHRPTVVALQTRDSSDLDVSELDEGNVKPEEGEEKVSIPTENGGADADKVLELDSETEEILDCNSECESIVSSRESSPALSLDDNSSDGGGFDEGLLGVD</sequence>
<dbReference type="OrthoDB" id="10334493at2759"/>